<gene>
    <name evidence="4" type="primary">LOC110797288</name>
</gene>
<name>A0ABM3QP34_SPIOL</name>
<proteinExistence type="predicted"/>
<dbReference type="PANTHER" id="PTHR21596:SF3">
    <property type="entry name" value="FACTOR OF DNA METHYLATION 1-RELATED"/>
    <property type="match status" value="1"/>
</dbReference>
<protein>
    <submittedName>
        <fullName evidence="4">Factor of DNA methylation 1 isoform X2</fullName>
    </submittedName>
</protein>
<accession>A0ABM3QP34</accession>
<dbReference type="InterPro" id="IPR045177">
    <property type="entry name" value="FDM1-5/IDN2"/>
</dbReference>
<keyword evidence="3" id="KW-1185">Reference proteome</keyword>
<evidence type="ECO:0000313" key="3">
    <source>
        <dbReference type="Proteomes" id="UP000813463"/>
    </source>
</evidence>
<feature type="coiled-coil region" evidence="1">
    <location>
        <begin position="281"/>
        <end position="321"/>
    </location>
</feature>
<organism evidence="3 4">
    <name type="scientific">Spinacia oleracea</name>
    <name type="common">Spinach</name>
    <dbReference type="NCBI Taxonomy" id="3562"/>
    <lineage>
        <taxon>Eukaryota</taxon>
        <taxon>Viridiplantae</taxon>
        <taxon>Streptophyta</taxon>
        <taxon>Embryophyta</taxon>
        <taxon>Tracheophyta</taxon>
        <taxon>Spermatophyta</taxon>
        <taxon>Magnoliopsida</taxon>
        <taxon>eudicotyledons</taxon>
        <taxon>Gunneridae</taxon>
        <taxon>Pentapetalae</taxon>
        <taxon>Caryophyllales</taxon>
        <taxon>Chenopodiaceae</taxon>
        <taxon>Chenopodioideae</taxon>
        <taxon>Anserineae</taxon>
        <taxon>Spinacia</taxon>
    </lineage>
</organism>
<sequence length="471" mass="54930">MDYRIDEDPDITDSEIEKYSEKPFHALRTGVYKNLDCAFMCPFCRDKRKQSYKTLLETIDRNYGKAKTSRPNVKAIPSNLILEEADKLQKALYDAEMEIMQGIAQCHVTRISQEHEKVYHELKTKEGQLDCYDQEINKSNVYTERVRQKLQEKQQTVKRINSLQVASMELQTARVNILKLTEEQQKEKEEPLKKFLQLEAKHKLQLEIEEFKGKFEVMKCLGDDGTVVYQRKLEDMTEELNQKIGVLNHLETSVETSSSQLEKELSDRENLLRDADHAAMLIKMEKMTEELNDKIEEVSNLEDMNKELNDKIEEMSNLEETNTVLAIKLRQSNDELKDARATSIVGLSHTFPGNYTVIGVKRMGEIDMKAFISECKRRYPANVALTKAGMECSLWQNNLSDPEWHPFKVKFQGEMKEAIEVINEEDEKLKLLKVQWGDEVYKAVTMALLEINEYNPSGRYVVKELWNYRQL</sequence>
<dbReference type="InterPro" id="IPR005379">
    <property type="entry name" value="FDM1-5/IDN2_XH"/>
</dbReference>
<dbReference type="Proteomes" id="UP000813463">
    <property type="component" value="Chromosome 5"/>
</dbReference>
<keyword evidence="1" id="KW-0175">Coiled coil</keyword>
<evidence type="ECO:0000256" key="1">
    <source>
        <dbReference type="SAM" id="Coils"/>
    </source>
</evidence>
<reference evidence="3" key="1">
    <citation type="journal article" date="2021" name="Nat. Commun.">
        <title>Genomic analyses provide insights into spinach domestication and the genetic basis of agronomic traits.</title>
        <authorList>
            <person name="Cai X."/>
            <person name="Sun X."/>
            <person name="Xu C."/>
            <person name="Sun H."/>
            <person name="Wang X."/>
            <person name="Ge C."/>
            <person name="Zhang Z."/>
            <person name="Wang Q."/>
            <person name="Fei Z."/>
            <person name="Jiao C."/>
            <person name="Wang Q."/>
        </authorList>
    </citation>
    <scope>NUCLEOTIDE SEQUENCE [LARGE SCALE GENOMIC DNA]</scope>
    <source>
        <strain evidence="3">cv. Varoflay</strain>
    </source>
</reference>
<dbReference type="PANTHER" id="PTHR21596">
    <property type="entry name" value="RIBONUCLEASE P SUBUNIT P38"/>
    <property type="match status" value="1"/>
</dbReference>
<feature type="coiled-coil region" evidence="1">
    <location>
        <begin position="163"/>
        <end position="190"/>
    </location>
</feature>
<feature type="domain" description="Factor of DNA methylation 1-5/IDN2" evidence="2">
    <location>
        <begin position="361"/>
        <end position="470"/>
    </location>
</feature>
<reference evidence="4" key="2">
    <citation type="submission" date="2025-08" db="UniProtKB">
        <authorList>
            <consortium name="RefSeq"/>
        </authorList>
    </citation>
    <scope>IDENTIFICATION</scope>
    <source>
        <tissue evidence="4">Leaf</tissue>
    </source>
</reference>
<evidence type="ECO:0000259" key="2">
    <source>
        <dbReference type="Pfam" id="PF03469"/>
    </source>
</evidence>
<dbReference type="RefSeq" id="XP_056685129.1">
    <property type="nucleotide sequence ID" value="XM_056829151.1"/>
</dbReference>
<evidence type="ECO:0000313" key="4">
    <source>
        <dbReference type="RefSeq" id="XP_056685129.1"/>
    </source>
</evidence>
<dbReference type="GeneID" id="110797288"/>
<dbReference type="Pfam" id="PF03469">
    <property type="entry name" value="XH"/>
    <property type="match status" value="1"/>
</dbReference>